<evidence type="ECO:0000313" key="4">
    <source>
        <dbReference type="Proteomes" id="UP001204144"/>
    </source>
</evidence>
<keyword evidence="1" id="KW-1133">Transmembrane helix</keyword>
<dbReference type="PANTHER" id="PTHR12277">
    <property type="entry name" value="ALPHA/BETA HYDROLASE DOMAIN-CONTAINING PROTEIN"/>
    <property type="match status" value="1"/>
</dbReference>
<dbReference type="InterPro" id="IPR022742">
    <property type="entry name" value="Hydrolase_4"/>
</dbReference>
<dbReference type="InterPro" id="IPR029058">
    <property type="entry name" value="AB_hydrolase_fold"/>
</dbReference>
<comment type="caution">
    <text evidence="3">The sequence shown here is derived from an EMBL/GenBank/DDBJ whole genome shotgun (WGS) entry which is preliminary data.</text>
</comment>
<keyword evidence="3" id="KW-0378">Hydrolase</keyword>
<gene>
    <name evidence="3" type="ORF">EGI31_22865</name>
</gene>
<sequence length="284" mass="33189">MSYQTIIIIILVYLGINILVYFIQEFFIFKPEKLSEDFEFKYEFPFEELNFTISEKEKINGLRFFTEEKEKHGVVIYFHGNTRSIKGWAKYSRDFTNHGYDVIMIDYRGFGKSKGKRSETAMKKDAQHVYNKMKFELKYPENKIIIYGRSLGSGFAAKLASSNRPKMLILDAPYYSLSQLTNRFLPFLPVSILLRFKVRTDQWLKYCRCPIFIIHGTKDSLIPMSSSVRLAKTAPLNTHLVPIYGGGHNDLPSFPEYHRALKDILLDQYDHFDKQIFGDMGFNA</sequence>
<feature type="domain" description="Serine aminopeptidase S33" evidence="2">
    <location>
        <begin position="70"/>
        <end position="182"/>
    </location>
</feature>
<dbReference type="GO" id="GO:0016787">
    <property type="term" value="F:hydrolase activity"/>
    <property type="evidence" value="ECO:0007669"/>
    <property type="project" value="UniProtKB-KW"/>
</dbReference>
<keyword evidence="1" id="KW-0472">Membrane</keyword>
<dbReference type="SUPFAM" id="SSF53474">
    <property type="entry name" value="alpha/beta-Hydrolases"/>
    <property type="match status" value="1"/>
</dbReference>
<reference evidence="3 4" key="1">
    <citation type="submission" date="2018-11" db="EMBL/GenBank/DDBJ databases">
        <title>Novel bacteria species description.</title>
        <authorList>
            <person name="Han J.-H."/>
        </authorList>
    </citation>
    <scope>NUCLEOTIDE SEQUENCE [LARGE SCALE GENOMIC DNA]</scope>
    <source>
        <strain evidence="3 4">KCTC23259</strain>
    </source>
</reference>
<dbReference type="PANTHER" id="PTHR12277:SF81">
    <property type="entry name" value="PROTEIN ABHD13"/>
    <property type="match status" value="1"/>
</dbReference>
<dbReference type="Pfam" id="PF12146">
    <property type="entry name" value="Hydrolase_4"/>
    <property type="match status" value="1"/>
</dbReference>
<dbReference type="EMBL" id="RJUF01000192">
    <property type="protein sequence ID" value="MCP9765787.1"/>
    <property type="molecule type" value="Genomic_DNA"/>
</dbReference>
<keyword evidence="4" id="KW-1185">Reference proteome</keyword>
<dbReference type="Proteomes" id="UP001204144">
    <property type="component" value="Unassembled WGS sequence"/>
</dbReference>
<dbReference type="RefSeq" id="WP_255039492.1">
    <property type="nucleotide sequence ID" value="NZ_RJUF01000192.1"/>
</dbReference>
<name>A0AAE3KUP4_9BACT</name>
<evidence type="ECO:0000313" key="3">
    <source>
        <dbReference type="EMBL" id="MCP9765787.1"/>
    </source>
</evidence>
<protein>
    <submittedName>
        <fullName evidence="3">Alpha/beta fold hydrolase</fullName>
    </submittedName>
</protein>
<accession>A0AAE3KUP4</accession>
<evidence type="ECO:0000256" key="1">
    <source>
        <dbReference type="SAM" id="Phobius"/>
    </source>
</evidence>
<proteinExistence type="predicted"/>
<organism evidence="3 4">
    <name type="scientific">Lacihabitans soyangensis</name>
    <dbReference type="NCBI Taxonomy" id="869394"/>
    <lineage>
        <taxon>Bacteria</taxon>
        <taxon>Pseudomonadati</taxon>
        <taxon>Bacteroidota</taxon>
        <taxon>Cytophagia</taxon>
        <taxon>Cytophagales</taxon>
        <taxon>Leadbetterellaceae</taxon>
        <taxon>Lacihabitans</taxon>
    </lineage>
</organism>
<dbReference type="Gene3D" id="3.40.50.1820">
    <property type="entry name" value="alpha/beta hydrolase"/>
    <property type="match status" value="1"/>
</dbReference>
<feature type="transmembrane region" description="Helical" evidence="1">
    <location>
        <begin position="6"/>
        <end position="23"/>
    </location>
</feature>
<dbReference type="AlphaFoldDB" id="A0AAE3KUP4"/>
<keyword evidence="1" id="KW-0812">Transmembrane</keyword>
<evidence type="ECO:0000259" key="2">
    <source>
        <dbReference type="Pfam" id="PF12146"/>
    </source>
</evidence>